<keyword evidence="2" id="KW-1185">Reference proteome</keyword>
<sequence>MVGLSIVLEEGEGEAPVEDPCHRCRGRHLNAIANMSMLINNPVAGSSSSSTPASSTSPSPGFLPAFPVADFLDQCFLCRTKLSPGKDIYMYRGDRGFCSEECRCRQILLDEEESFRRENPNPNQKQNKNKNRSSHCSSSVHTPSSSTNSRRGSRNRASGEV</sequence>
<evidence type="ECO:0000313" key="1">
    <source>
        <dbReference type="EMBL" id="KAI4369554.1"/>
    </source>
</evidence>
<organism evidence="1 2">
    <name type="scientific">Melastoma candidum</name>
    <dbReference type="NCBI Taxonomy" id="119954"/>
    <lineage>
        <taxon>Eukaryota</taxon>
        <taxon>Viridiplantae</taxon>
        <taxon>Streptophyta</taxon>
        <taxon>Embryophyta</taxon>
        <taxon>Tracheophyta</taxon>
        <taxon>Spermatophyta</taxon>
        <taxon>Magnoliopsida</taxon>
        <taxon>eudicotyledons</taxon>
        <taxon>Gunneridae</taxon>
        <taxon>Pentapetalae</taxon>
        <taxon>rosids</taxon>
        <taxon>malvids</taxon>
        <taxon>Myrtales</taxon>
        <taxon>Melastomataceae</taxon>
        <taxon>Melastomatoideae</taxon>
        <taxon>Melastomateae</taxon>
        <taxon>Melastoma</taxon>
    </lineage>
</organism>
<evidence type="ECO:0000313" key="2">
    <source>
        <dbReference type="Proteomes" id="UP001057402"/>
    </source>
</evidence>
<name>A0ACB9QSK7_9MYRT</name>
<reference evidence="2" key="1">
    <citation type="journal article" date="2023" name="Front. Plant Sci.">
        <title>Chromosomal-level genome assembly of Melastoma candidum provides insights into trichome evolution.</title>
        <authorList>
            <person name="Zhong Y."/>
            <person name="Wu W."/>
            <person name="Sun C."/>
            <person name="Zou P."/>
            <person name="Liu Y."/>
            <person name="Dai S."/>
            <person name="Zhou R."/>
        </authorList>
    </citation>
    <scope>NUCLEOTIDE SEQUENCE [LARGE SCALE GENOMIC DNA]</scope>
</reference>
<dbReference type="EMBL" id="CM042884">
    <property type="protein sequence ID" value="KAI4369554.1"/>
    <property type="molecule type" value="Genomic_DNA"/>
</dbReference>
<accession>A0ACB9QSK7</accession>
<comment type="caution">
    <text evidence="1">The sequence shown here is derived from an EMBL/GenBank/DDBJ whole genome shotgun (WGS) entry which is preliminary data.</text>
</comment>
<proteinExistence type="predicted"/>
<gene>
    <name evidence="1" type="ORF">MLD38_017981</name>
</gene>
<dbReference type="Proteomes" id="UP001057402">
    <property type="component" value="Chromosome 5"/>
</dbReference>
<protein>
    <submittedName>
        <fullName evidence="1">Uncharacterized protein</fullName>
    </submittedName>
</protein>